<organism evidence="2 3">
    <name type="scientific">Anaerococcus prevotii (strain ATCC 9321 / DSM 20548 / JCM 6508 / NCTC 11806 / PC1)</name>
    <name type="common">Peptostreptococcus prevotii</name>
    <name type="synonym">Peptococcus prevotii</name>
    <dbReference type="NCBI Taxonomy" id="525919"/>
    <lineage>
        <taxon>Bacteria</taxon>
        <taxon>Bacillati</taxon>
        <taxon>Bacillota</taxon>
        <taxon>Tissierellia</taxon>
        <taxon>Tissierellales</taxon>
        <taxon>Peptoniphilaceae</taxon>
        <taxon>Anaerococcus</taxon>
    </lineage>
</organism>
<keyword evidence="3" id="KW-1185">Reference proteome</keyword>
<evidence type="ECO:0008006" key="4">
    <source>
        <dbReference type="Google" id="ProtNLM"/>
    </source>
</evidence>
<protein>
    <recommendedName>
        <fullName evidence="4">ABC transporter permease</fullName>
    </recommendedName>
</protein>
<dbReference type="Pfam" id="PF06541">
    <property type="entry name" value="ABC_trans_CmpB"/>
    <property type="match status" value="1"/>
</dbReference>
<gene>
    <name evidence="2" type="ordered locus">Apre_1577</name>
</gene>
<sequence length="258" mass="29970">MNFEYYLTYFFIYAFIGWILEVSFKAMRRGVFVNSGFLNGPYCPVYGFGAVAVLYFLSLVDSSNKLVLLIASMFIASLIELITGFVLEKLFHMKWWDYSDKVLNIGGYICLEFSLIWAALCFILYEAIHPVIAQFVSHFSTSFLLGCDLIFALVLFVDLLATVNMILGINKKFREIEKSSARIKQVSDKLGEKVAERSLDLKEKREEFENSELGQNLDRRGEKIRLDLRKVFDKKSERRIIRAYPNLRARIEERLKDL</sequence>
<evidence type="ECO:0000313" key="2">
    <source>
        <dbReference type="EMBL" id="ACV29598.1"/>
    </source>
</evidence>
<accession>C7REI5</accession>
<dbReference type="HOGENOM" id="CLU_055257_2_2_9"/>
<dbReference type="AlphaFoldDB" id="C7REI5"/>
<dbReference type="Proteomes" id="UP000002294">
    <property type="component" value="Chromosome"/>
</dbReference>
<dbReference type="RefSeq" id="WP_015778494.1">
    <property type="nucleotide sequence ID" value="NC_013171.1"/>
</dbReference>
<reference evidence="2 3" key="1">
    <citation type="journal article" date="2009" name="Stand. Genomic Sci.">
        <title>Complete genome sequence of Anaerococcus prevotii type strain (PC1).</title>
        <authorList>
            <person name="Labutti K."/>
            <person name="Pukall R."/>
            <person name="Steenblock K."/>
            <person name="Glavina Del Rio T."/>
            <person name="Tice H."/>
            <person name="Copeland A."/>
            <person name="Cheng J.F."/>
            <person name="Lucas S."/>
            <person name="Chen F."/>
            <person name="Nolan M."/>
            <person name="Bruce D."/>
            <person name="Goodwin L."/>
            <person name="Pitluck S."/>
            <person name="Ivanova N."/>
            <person name="Mavromatis K."/>
            <person name="Ovchinnikova G."/>
            <person name="Pati A."/>
            <person name="Chen A."/>
            <person name="Palaniappan K."/>
            <person name="Land M."/>
            <person name="Hauser L."/>
            <person name="Chang Y.J."/>
            <person name="Jeffries C.D."/>
            <person name="Chain P."/>
            <person name="Saunders E."/>
            <person name="Brettin T."/>
            <person name="Detter J.C."/>
            <person name="Han C."/>
            <person name="Goker M."/>
            <person name="Bristow J."/>
            <person name="Eisen J.A."/>
            <person name="Markowitz V."/>
            <person name="Hugenholtz P."/>
            <person name="Kyrpides N.C."/>
            <person name="Klenk H.P."/>
            <person name="Lapidus A."/>
        </authorList>
    </citation>
    <scope>NUCLEOTIDE SEQUENCE [LARGE SCALE GENOMIC DNA]</scope>
    <source>
        <strain evidence="3">ATCC 9321 / DSM 20548 / JCM 6508 / NCTC 11806 / PC1</strain>
    </source>
</reference>
<dbReference type="OrthoDB" id="9789229at2"/>
<feature type="transmembrane region" description="Helical" evidence="1">
    <location>
        <begin position="149"/>
        <end position="169"/>
    </location>
</feature>
<dbReference type="KEGG" id="apr:Apre_1577"/>
<dbReference type="InterPro" id="IPR010540">
    <property type="entry name" value="CmpB_TMEM229"/>
</dbReference>
<proteinExistence type="predicted"/>
<keyword evidence="1" id="KW-1133">Transmembrane helix</keyword>
<feature type="transmembrane region" description="Helical" evidence="1">
    <location>
        <begin position="36"/>
        <end position="60"/>
    </location>
</feature>
<evidence type="ECO:0000256" key="1">
    <source>
        <dbReference type="SAM" id="Phobius"/>
    </source>
</evidence>
<evidence type="ECO:0000313" key="3">
    <source>
        <dbReference type="Proteomes" id="UP000002294"/>
    </source>
</evidence>
<keyword evidence="1" id="KW-0812">Transmembrane</keyword>
<dbReference type="STRING" id="525919.Apre_1577"/>
<feature type="transmembrane region" description="Helical" evidence="1">
    <location>
        <begin position="108"/>
        <end position="129"/>
    </location>
</feature>
<dbReference type="eggNOG" id="COG4905">
    <property type="taxonomic scope" value="Bacteria"/>
</dbReference>
<feature type="transmembrane region" description="Helical" evidence="1">
    <location>
        <begin position="66"/>
        <end position="87"/>
    </location>
</feature>
<name>C7REI5_ANAPD</name>
<keyword evidence="1" id="KW-0472">Membrane</keyword>
<feature type="transmembrane region" description="Helical" evidence="1">
    <location>
        <begin position="6"/>
        <end position="24"/>
    </location>
</feature>
<dbReference type="EMBL" id="CP001708">
    <property type="protein sequence ID" value="ACV29598.1"/>
    <property type="molecule type" value="Genomic_DNA"/>
</dbReference>